<dbReference type="HOGENOM" id="CLU_1262706_0_0_1"/>
<evidence type="ECO:0008006" key="5">
    <source>
        <dbReference type="Google" id="ProtNLM"/>
    </source>
</evidence>
<keyword evidence="4" id="KW-1185">Reference proteome</keyword>
<feature type="region of interest" description="Disordered" evidence="1">
    <location>
        <begin position="122"/>
        <end position="195"/>
    </location>
</feature>
<dbReference type="InParanoid" id="B3MYH6"/>
<evidence type="ECO:0000256" key="2">
    <source>
        <dbReference type="SAM" id="SignalP"/>
    </source>
</evidence>
<dbReference type="AlphaFoldDB" id="B3MYH6"/>
<name>B3MYH6_DROAN</name>
<feature type="compositionally biased region" description="Low complexity" evidence="1">
    <location>
        <begin position="66"/>
        <end position="92"/>
    </location>
</feature>
<feature type="compositionally biased region" description="Polar residues" evidence="1">
    <location>
        <begin position="49"/>
        <end position="65"/>
    </location>
</feature>
<feature type="compositionally biased region" description="Basic and acidic residues" evidence="1">
    <location>
        <begin position="168"/>
        <end position="181"/>
    </location>
</feature>
<feature type="region of interest" description="Disordered" evidence="1">
    <location>
        <begin position="49"/>
        <end position="93"/>
    </location>
</feature>
<organism evidence="3 4">
    <name type="scientific">Drosophila ananassae</name>
    <name type="common">Fruit fly</name>
    <dbReference type="NCBI Taxonomy" id="7217"/>
    <lineage>
        <taxon>Eukaryota</taxon>
        <taxon>Metazoa</taxon>
        <taxon>Ecdysozoa</taxon>
        <taxon>Arthropoda</taxon>
        <taxon>Hexapoda</taxon>
        <taxon>Insecta</taxon>
        <taxon>Pterygota</taxon>
        <taxon>Neoptera</taxon>
        <taxon>Endopterygota</taxon>
        <taxon>Diptera</taxon>
        <taxon>Brachycera</taxon>
        <taxon>Muscomorpha</taxon>
        <taxon>Ephydroidea</taxon>
        <taxon>Drosophilidae</taxon>
        <taxon>Drosophila</taxon>
        <taxon>Sophophora</taxon>
    </lineage>
</organism>
<reference evidence="3 4" key="1">
    <citation type="journal article" date="2007" name="Nature">
        <title>Evolution of genes and genomes on the Drosophila phylogeny.</title>
        <authorList>
            <consortium name="Drosophila 12 Genomes Consortium"/>
            <person name="Clark A.G."/>
            <person name="Eisen M.B."/>
            <person name="Smith D.R."/>
            <person name="Bergman C.M."/>
            <person name="Oliver B."/>
            <person name="Markow T.A."/>
            <person name="Kaufman T.C."/>
            <person name="Kellis M."/>
            <person name="Gelbart W."/>
            <person name="Iyer V.N."/>
            <person name="Pollard D.A."/>
            <person name="Sackton T.B."/>
            <person name="Larracuente A.M."/>
            <person name="Singh N.D."/>
            <person name="Abad J.P."/>
            <person name="Abt D.N."/>
            <person name="Adryan B."/>
            <person name="Aguade M."/>
            <person name="Akashi H."/>
            <person name="Anderson W.W."/>
            <person name="Aquadro C.F."/>
            <person name="Ardell D.H."/>
            <person name="Arguello R."/>
            <person name="Artieri C.G."/>
            <person name="Barbash D.A."/>
            <person name="Barker D."/>
            <person name="Barsanti P."/>
            <person name="Batterham P."/>
            <person name="Batzoglou S."/>
            <person name="Begun D."/>
            <person name="Bhutkar A."/>
            <person name="Blanco E."/>
            <person name="Bosak S.A."/>
            <person name="Bradley R.K."/>
            <person name="Brand A.D."/>
            <person name="Brent M.R."/>
            <person name="Brooks A.N."/>
            <person name="Brown R.H."/>
            <person name="Butlin R.K."/>
            <person name="Caggese C."/>
            <person name="Calvi B.R."/>
            <person name="Bernardo de Carvalho A."/>
            <person name="Caspi A."/>
            <person name="Castrezana S."/>
            <person name="Celniker S.E."/>
            <person name="Chang J.L."/>
            <person name="Chapple C."/>
            <person name="Chatterji S."/>
            <person name="Chinwalla A."/>
            <person name="Civetta A."/>
            <person name="Clifton S.W."/>
            <person name="Comeron J.M."/>
            <person name="Costello J.C."/>
            <person name="Coyne J.A."/>
            <person name="Daub J."/>
            <person name="David R.G."/>
            <person name="Delcher A.L."/>
            <person name="Delehaunty K."/>
            <person name="Do C.B."/>
            <person name="Ebling H."/>
            <person name="Edwards K."/>
            <person name="Eickbush T."/>
            <person name="Evans J.D."/>
            <person name="Filipski A."/>
            <person name="Findeiss S."/>
            <person name="Freyhult E."/>
            <person name="Fulton L."/>
            <person name="Fulton R."/>
            <person name="Garcia A.C."/>
            <person name="Gardiner A."/>
            <person name="Garfield D.A."/>
            <person name="Garvin B.E."/>
            <person name="Gibson G."/>
            <person name="Gilbert D."/>
            <person name="Gnerre S."/>
            <person name="Godfrey J."/>
            <person name="Good R."/>
            <person name="Gotea V."/>
            <person name="Gravely B."/>
            <person name="Greenberg A.J."/>
            <person name="Griffiths-Jones S."/>
            <person name="Gross S."/>
            <person name="Guigo R."/>
            <person name="Gustafson E.A."/>
            <person name="Haerty W."/>
            <person name="Hahn M.W."/>
            <person name="Halligan D.L."/>
            <person name="Halpern A.L."/>
            <person name="Halter G.M."/>
            <person name="Han M.V."/>
            <person name="Heger A."/>
            <person name="Hillier L."/>
            <person name="Hinrichs A.S."/>
            <person name="Holmes I."/>
            <person name="Hoskins R.A."/>
            <person name="Hubisz M.J."/>
            <person name="Hultmark D."/>
            <person name="Huntley M.A."/>
            <person name="Jaffe D.B."/>
            <person name="Jagadeeshan S."/>
            <person name="Jeck W.R."/>
            <person name="Johnson J."/>
            <person name="Jones C.D."/>
            <person name="Jordan W.C."/>
            <person name="Karpen G.H."/>
            <person name="Kataoka E."/>
            <person name="Keightley P.D."/>
            <person name="Kheradpour P."/>
            <person name="Kirkness E.F."/>
            <person name="Koerich L.B."/>
            <person name="Kristiansen K."/>
            <person name="Kudrna D."/>
            <person name="Kulathinal R.J."/>
            <person name="Kumar S."/>
            <person name="Kwok R."/>
            <person name="Lander E."/>
            <person name="Langley C.H."/>
            <person name="Lapoint R."/>
            <person name="Lazzaro B.P."/>
            <person name="Lee S.J."/>
            <person name="Levesque L."/>
            <person name="Li R."/>
            <person name="Lin C.F."/>
            <person name="Lin M.F."/>
            <person name="Lindblad-Toh K."/>
            <person name="Llopart A."/>
            <person name="Long M."/>
            <person name="Low L."/>
            <person name="Lozovsky E."/>
            <person name="Lu J."/>
            <person name="Luo M."/>
            <person name="Machado C.A."/>
            <person name="Makalowski W."/>
            <person name="Marzo M."/>
            <person name="Matsuda M."/>
            <person name="Matzkin L."/>
            <person name="McAllister B."/>
            <person name="McBride C.S."/>
            <person name="McKernan B."/>
            <person name="McKernan K."/>
            <person name="Mendez-Lago M."/>
            <person name="Minx P."/>
            <person name="Mollenhauer M.U."/>
            <person name="Montooth K."/>
            <person name="Mount S.M."/>
            <person name="Mu X."/>
            <person name="Myers E."/>
            <person name="Negre B."/>
            <person name="Newfeld S."/>
            <person name="Nielsen R."/>
            <person name="Noor M.A."/>
            <person name="O'Grady P."/>
            <person name="Pachter L."/>
            <person name="Papaceit M."/>
            <person name="Parisi M.J."/>
            <person name="Parisi M."/>
            <person name="Parts L."/>
            <person name="Pedersen J.S."/>
            <person name="Pesole G."/>
            <person name="Phillippy A.M."/>
            <person name="Ponting C.P."/>
            <person name="Pop M."/>
            <person name="Porcelli D."/>
            <person name="Powell J.R."/>
            <person name="Prohaska S."/>
            <person name="Pruitt K."/>
            <person name="Puig M."/>
            <person name="Quesneville H."/>
            <person name="Ram K.R."/>
            <person name="Rand D."/>
            <person name="Rasmussen M.D."/>
            <person name="Reed L.K."/>
            <person name="Reenan R."/>
            <person name="Reily A."/>
            <person name="Remington K.A."/>
            <person name="Rieger T.T."/>
            <person name="Ritchie M.G."/>
            <person name="Robin C."/>
            <person name="Rogers Y.H."/>
            <person name="Rohde C."/>
            <person name="Rozas J."/>
            <person name="Rubenfield M.J."/>
            <person name="Ruiz A."/>
            <person name="Russo S."/>
            <person name="Salzberg S.L."/>
            <person name="Sanchez-Gracia A."/>
            <person name="Saranga D.J."/>
            <person name="Sato H."/>
            <person name="Schaeffer S.W."/>
            <person name="Schatz M.C."/>
            <person name="Schlenke T."/>
            <person name="Schwartz R."/>
            <person name="Segarra C."/>
            <person name="Singh R.S."/>
            <person name="Sirot L."/>
            <person name="Sirota M."/>
            <person name="Sisneros N.B."/>
            <person name="Smith C.D."/>
            <person name="Smith T.F."/>
            <person name="Spieth J."/>
            <person name="Stage D.E."/>
            <person name="Stark A."/>
            <person name="Stephan W."/>
            <person name="Strausberg R.L."/>
            <person name="Strempel S."/>
            <person name="Sturgill D."/>
            <person name="Sutton G."/>
            <person name="Sutton G.G."/>
            <person name="Tao W."/>
            <person name="Teichmann S."/>
            <person name="Tobari Y.N."/>
            <person name="Tomimura Y."/>
            <person name="Tsolas J.M."/>
            <person name="Valente V.L."/>
            <person name="Venter E."/>
            <person name="Venter J.C."/>
            <person name="Vicario S."/>
            <person name="Vieira F.G."/>
            <person name="Vilella A.J."/>
            <person name="Villasante A."/>
            <person name="Walenz B."/>
            <person name="Wang J."/>
            <person name="Wasserman M."/>
            <person name="Watts T."/>
            <person name="Wilson D."/>
            <person name="Wilson R.K."/>
            <person name="Wing R.A."/>
            <person name="Wolfner M.F."/>
            <person name="Wong A."/>
            <person name="Wong G.K."/>
            <person name="Wu C.I."/>
            <person name="Wu G."/>
            <person name="Yamamoto D."/>
            <person name="Yang H.P."/>
            <person name="Yang S.P."/>
            <person name="Yorke J.A."/>
            <person name="Yoshida K."/>
            <person name="Zdobnov E."/>
            <person name="Zhang P."/>
            <person name="Zhang Y."/>
            <person name="Zimin A.V."/>
            <person name="Baldwin J."/>
            <person name="Abdouelleil A."/>
            <person name="Abdulkadir J."/>
            <person name="Abebe A."/>
            <person name="Abera B."/>
            <person name="Abreu J."/>
            <person name="Acer S.C."/>
            <person name="Aftuck L."/>
            <person name="Alexander A."/>
            <person name="An P."/>
            <person name="Anderson E."/>
            <person name="Anderson S."/>
            <person name="Arachi H."/>
            <person name="Azer M."/>
            <person name="Bachantsang P."/>
            <person name="Barry A."/>
            <person name="Bayul T."/>
            <person name="Berlin A."/>
            <person name="Bessette D."/>
            <person name="Bloom T."/>
            <person name="Blye J."/>
            <person name="Boguslavskiy L."/>
            <person name="Bonnet C."/>
            <person name="Boukhgalter B."/>
            <person name="Bourzgui I."/>
            <person name="Brown A."/>
            <person name="Cahill P."/>
            <person name="Channer S."/>
            <person name="Cheshatsang Y."/>
            <person name="Chuda L."/>
            <person name="Citroen M."/>
            <person name="Collymore A."/>
            <person name="Cooke P."/>
            <person name="Costello M."/>
            <person name="D'Aco K."/>
            <person name="Daza R."/>
            <person name="De Haan G."/>
            <person name="DeGray S."/>
            <person name="DeMaso C."/>
            <person name="Dhargay N."/>
            <person name="Dooley K."/>
            <person name="Dooley E."/>
            <person name="Doricent M."/>
            <person name="Dorje P."/>
            <person name="Dorjee K."/>
            <person name="Dupes A."/>
            <person name="Elong R."/>
            <person name="Falk J."/>
            <person name="Farina A."/>
            <person name="Faro S."/>
            <person name="Ferguson D."/>
            <person name="Fisher S."/>
            <person name="Foley C.D."/>
            <person name="Franke A."/>
            <person name="Friedrich D."/>
            <person name="Gadbois L."/>
            <person name="Gearin G."/>
            <person name="Gearin C.R."/>
            <person name="Giannoukos G."/>
            <person name="Goode T."/>
            <person name="Graham J."/>
            <person name="Grandbois E."/>
            <person name="Grewal S."/>
            <person name="Gyaltsen K."/>
            <person name="Hafez N."/>
            <person name="Hagos B."/>
            <person name="Hall J."/>
            <person name="Henson C."/>
            <person name="Hollinger A."/>
            <person name="Honan T."/>
            <person name="Huard M.D."/>
            <person name="Hughes L."/>
            <person name="Hurhula B."/>
            <person name="Husby M.E."/>
            <person name="Kamat A."/>
            <person name="Kanga B."/>
            <person name="Kashin S."/>
            <person name="Khazanovich D."/>
            <person name="Kisner P."/>
            <person name="Lance K."/>
            <person name="Lara M."/>
            <person name="Lee W."/>
            <person name="Lennon N."/>
            <person name="Letendre F."/>
            <person name="LeVine R."/>
            <person name="Lipovsky A."/>
            <person name="Liu X."/>
            <person name="Liu J."/>
            <person name="Liu S."/>
            <person name="Lokyitsang T."/>
            <person name="Lokyitsang Y."/>
            <person name="Lubonja R."/>
            <person name="Lui A."/>
            <person name="MacDonald P."/>
            <person name="Magnisalis V."/>
            <person name="Maru K."/>
            <person name="Matthews C."/>
            <person name="McCusker W."/>
            <person name="McDonough S."/>
            <person name="Mehta T."/>
            <person name="Meldrim J."/>
            <person name="Meneus L."/>
            <person name="Mihai O."/>
            <person name="Mihalev A."/>
            <person name="Mihova T."/>
            <person name="Mittelman R."/>
            <person name="Mlenga V."/>
            <person name="Montmayeur A."/>
            <person name="Mulrain L."/>
            <person name="Navidi A."/>
            <person name="Naylor J."/>
            <person name="Negash T."/>
            <person name="Nguyen T."/>
            <person name="Nguyen N."/>
            <person name="Nicol R."/>
            <person name="Norbu C."/>
            <person name="Norbu N."/>
            <person name="Novod N."/>
            <person name="O'Neill B."/>
            <person name="Osman S."/>
            <person name="Markiewicz E."/>
            <person name="Oyono O.L."/>
            <person name="Patti C."/>
            <person name="Phunkhang P."/>
            <person name="Pierre F."/>
            <person name="Priest M."/>
            <person name="Raghuraman S."/>
            <person name="Rege F."/>
            <person name="Reyes R."/>
            <person name="Rise C."/>
            <person name="Rogov P."/>
            <person name="Ross K."/>
            <person name="Ryan E."/>
            <person name="Settipalli S."/>
            <person name="Shea T."/>
            <person name="Sherpa N."/>
            <person name="Shi L."/>
            <person name="Shih D."/>
            <person name="Sparrow T."/>
            <person name="Spaulding J."/>
            <person name="Stalker J."/>
            <person name="Stange-Thomann N."/>
            <person name="Stavropoulos S."/>
            <person name="Stone C."/>
            <person name="Strader C."/>
            <person name="Tesfaye S."/>
            <person name="Thomson T."/>
            <person name="Thoulutsang Y."/>
            <person name="Thoulutsang D."/>
            <person name="Topham K."/>
            <person name="Topping I."/>
            <person name="Tsamla T."/>
            <person name="Vassiliev H."/>
            <person name="Vo A."/>
            <person name="Wangchuk T."/>
            <person name="Wangdi T."/>
            <person name="Weiand M."/>
            <person name="Wilkinson J."/>
            <person name="Wilson A."/>
            <person name="Yadav S."/>
            <person name="Young G."/>
            <person name="Yu Q."/>
            <person name="Zembek L."/>
            <person name="Zhong D."/>
            <person name="Zimmer A."/>
            <person name="Zwirko Z."/>
            <person name="Jaffe D.B."/>
            <person name="Alvarez P."/>
            <person name="Brockman W."/>
            <person name="Butler J."/>
            <person name="Chin C."/>
            <person name="Gnerre S."/>
            <person name="Grabherr M."/>
            <person name="Kleber M."/>
            <person name="Mauceli E."/>
            <person name="MacCallum I."/>
        </authorList>
    </citation>
    <scope>NUCLEOTIDE SEQUENCE [LARGE SCALE GENOMIC DNA]</scope>
    <source>
        <strain evidence="4">Tucson 14024-0371.13</strain>
    </source>
</reference>
<dbReference type="FunCoup" id="B3MYH6">
    <property type="interactions" value="1"/>
</dbReference>
<gene>
    <name evidence="3" type="primary">Dana\GF22143</name>
    <name evidence="3" type="synonym">dana_GLEANR_6125</name>
    <name evidence="3" type="ORF">GF22143</name>
</gene>
<feature type="chain" id="PRO_5006455022" description="DUF4794 domain-containing protein" evidence="2">
    <location>
        <begin position="22"/>
        <end position="211"/>
    </location>
</feature>
<accession>B3MYH6</accession>
<feature type="compositionally biased region" description="Acidic residues" evidence="1">
    <location>
        <begin position="136"/>
        <end position="147"/>
    </location>
</feature>
<dbReference type="KEGG" id="dan:6504811"/>
<dbReference type="OrthoDB" id="7869066at2759"/>
<dbReference type="Proteomes" id="UP000007801">
    <property type="component" value="Unassembled WGS sequence"/>
</dbReference>
<dbReference type="GeneID" id="6504811"/>
<evidence type="ECO:0000313" key="3">
    <source>
        <dbReference type="EMBL" id="EDV32670.2"/>
    </source>
</evidence>
<feature type="non-terminal residue" evidence="3">
    <location>
        <position position="211"/>
    </location>
</feature>
<evidence type="ECO:0000313" key="4">
    <source>
        <dbReference type="Proteomes" id="UP000007801"/>
    </source>
</evidence>
<dbReference type="EMBL" id="CH902632">
    <property type="protein sequence ID" value="EDV32670.2"/>
    <property type="molecule type" value="Genomic_DNA"/>
</dbReference>
<evidence type="ECO:0000256" key="1">
    <source>
        <dbReference type="SAM" id="MobiDB-lite"/>
    </source>
</evidence>
<proteinExistence type="predicted"/>
<protein>
    <recommendedName>
        <fullName evidence="5">DUF4794 domain-containing protein</fullName>
    </recommendedName>
</protein>
<feature type="signal peptide" evidence="2">
    <location>
        <begin position="1"/>
        <end position="21"/>
    </location>
</feature>
<keyword evidence="2" id="KW-0732">Signal</keyword>
<sequence>MFKVVHLKALILASCFCCPEAQHPAWLYPMPWRPLILPRVAPTPLAGVSQLSPGYTGPQTFPPVSQDQQQGQQQQQYQQQQQQQHQQQQQYPPQYPQQPVLFGLFAPQLQVHPLAAPPQAGHFTLPFRPSPFAGYTDDEVDNEVQEESPDHQPHQQQLEPPFHAHPYKVAERSEIRNRGVHPEGSGSGNEGSTPLGYVYLSPSNIYNLVRS</sequence>